<evidence type="ECO:0000313" key="1">
    <source>
        <dbReference type="EMBL" id="CAD2184114.1"/>
    </source>
</evidence>
<dbReference type="AlphaFoldDB" id="A0A6V7WAF2"/>
<name>A0A6V7WAF2_MELEN</name>
<reference evidence="1 2" key="1">
    <citation type="submission" date="2020-08" db="EMBL/GenBank/DDBJ databases">
        <authorList>
            <person name="Koutsovoulos G."/>
            <person name="Danchin GJ E."/>
        </authorList>
    </citation>
    <scope>NUCLEOTIDE SEQUENCE [LARGE SCALE GENOMIC DNA]</scope>
</reference>
<dbReference type="Proteomes" id="UP000580250">
    <property type="component" value="Unassembled WGS sequence"/>
</dbReference>
<gene>
    <name evidence="1" type="ORF">MENT_LOCUS36453</name>
</gene>
<comment type="caution">
    <text evidence="1">The sequence shown here is derived from an EMBL/GenBank/DDBJ whole genome shotgun (WGS) entry which is preliminary data.</text>
</comment>
<protein>
    <submittedName>
        <fullName evidence="1">Uncharacterized protein</fullName>
    </submittedName>
</protein>
<proteinExistence type="predicted"/>
<sequence>MEMNKQKYKEIPTQPLTEYIVDNSPSNVATSSNNKLKSFNYTIEDKTTTMNKKKLISFGNNSQNYEDTNSQIIDFKQNLMHSNKGYINLTSALTNIHNSQHTENVGTSTGN</sequence>
<accession>A0A6V7WAF2</accession>
<organism evidence="1 2">
    <name type="scientific">Meloidogyne enterolobii</name>
    <name type="common">Root-knot nematode worm</name>
    <name type="synonym">Meloidogyne mayaguensis</name>
    <dbReference type="NCBI Taxonomy" id="390850"/>
    <lineage>
        <taxon>Eukaryota</taxon>
        <taxon>Metazoa</taxon>
        <taxon>Ecdysozoa</taxon>
        <taxon>Nematoda</taxon>
        <taxon>Chromadorea</taxon>
        <taxon>Rhabditida</taxon>
        <taxon>Tylenchina</taxon>
        <taxon>Tylenchomorpha</taxon>
        <taxon>Tylenchoidea</taxon>
        <taxon>Meloidogynidae</taxon>
        <taxon>Meloidogyninae</taxon>
        <taxon>Meloidogyne</taxon>
    </lineage>
</organism>
<dbReference type="EMBL" id="CAJEWN010000490">
    <property type="protein sequence ID" value="CAD2184114.1"/>
    <property type="molecule type" value="Genomic_DNA"/>
</dbReference>
<evidence type="ECO:0000313" key="2">
    <source>
        <dbReference type="Proteomes" id="UP000580250"/>
    </source>
</evidence>